<organism evidence="6 7">
    <name type="scientific">Flexistipes sinusarabici</name>
    <dbReference type="NCBI Taxonomy" id="2352"/>
    <lineage>
        <taxon>Bacteria</taxon>
        <taxon>Pseudomonadati</taxon>
        <taxon>Deferribacterota</taxon>
        <taxon>Deferribacteres</taxon>
        <taxon>Deferribacterales</taxon>
        <taxon>Flexistipitaceae</taxon>
        <taxon>Flexistipes</taxon>
    </lineage>
</organism>
<evidence type="ECO:0000313" key="6">
    <source>
        <dbReference type="EMBL" id="TYB32624.1"/>
    </source>
</evidence>
<dbReference type="PANTHER" id="PTHR43687">
    <property type="entry name" value="ADENYLYLSULFATE REDUCTASE, BETA SUBUNIT"/>
    <property type="match status" value="1"/>
</dbReference>
<feature type="non-terminal residue" evidence="6">
    <location>
        <position position="1"/>
    </location>
</feature>
<dbReference type="SUPFAM" id="SSF54862">
    <property type="entry name" value="4Fe-4S ferredoxins"/>
    <property type="match status" value="1"/>
</dbReference>
<evidence type="ECO:0000313" key="7">
    <source>
        <dbReference type="Proteomes" id="UP000323337"/>
    </source>
</evidence>
<keyword evidence="1" id="KW-0004">4Fe-4S</keyword>
<feature type="domain" description="4Fe-4S ferredoxin-type" evidence="5">
    <location>
        <begin position="306"/>
        <end position="335"/>
    </location>
</feature>
<dbReference type="Proteomes" id="UP000323337">
    <property type="component" value="Unassembled WGS sequence"/>
</dbReference>
<evidence type="ECO:0000259" key="5">
    <source>
        <dbReference type="PROSITE" id="PS51379"/>
    </source>
</evidence>
<keyword evidence="2" id="KW-0479">Metal-binding</keyword>
<dbReference type="PROSITE" id="PS00198">
    <property type="entry name" value="4FE4S_FER_1"/>
    <property type="match status" value="3"/>
</dbReference>
<keyword evidence="3" id="KW-0408">Iron</keyword>
<keyword evidence="4" id="KW-0411">Iron-sulfur</keyword>
<proteinExistence type="predicted"/>
<evidence type="ECO:0000256" key="2">
    <source>
        <dbReference type="ARBA" id="ARBA00022723"/>
    </source>
</evidence>
<dbReference type="InterPro" id="IPR017900">
    <property type="entry name" value="4Fe4S_Fe_S_CS"/>
</dbReference>
<dbReference type="PANTHER" id="PTHR43687:SF1">
    <property type="entry name" value="FERREDOXIN III"/>
    <property type="match status" value="1"/>
</dbReference>
<gene>
    <name evidence="6" type="ORF">FXF49_10560</name>
</gene>
<dbReference type="EMBL" id="VSIV01000306">
    <property type="protein sequence ID" value="TYB32624.1"/>
    <property type="molecule type" value="Genomic_DNA"/>
</dbReference>
<comment type="caution">
    <text evidence="6">The sequence shown here is derived from an EMBL/GenBank/DDBJ whole genome shotgun (WGS) entry which is preliminary data.</text>
</comment>
<accession>A0A5D0MFY8</accession>
<dbReference type="GO" id="GO:0046872">
    <property type="term" value="F:metal ion binding"/>
    <property type="evidence" value="ECO:0007669"/>
    <property type="project" value="UniProtKB-KW"/>
</dbReference>
<feature type="domain" description="4Fe-4S ferredoxin-type" evidence="5">
    <location>
        <begin position="1"/>
        <end position="28"/>
    </location>
</feature>
<dbReference type="GO" id="GO:0051539">
    <property type="term" value="F:4 iron, 4 sulfur cluster binding"/>
    <property type="evidence" value="ECO:0007669"/>
    <property type="project" value="UniProtKB-KW"/>
</dbReference>
<dbReference type="Gene3D" id="3.30.70.20">
    <property type="match status" value="2"/>
</dbReference>
<dbReference type="InterPro" id="IPR050572">
    <property type="entry name" value="Fe-S_Ferredoxin"/>
</dbReference>
<dbReference type="AlphaFoldDB" id="A0A5D0MFY8"/>
<dbReference type="PROSITE" id="PS51379">
    <property type="entry name" value="4FE4S_FER_2"/>
    <property type="match status" value="4"/>
</dbReference>
<dbReference type="InterPro" id="IPR017896">
    <property type="entry name" value="4Fe4S_Fe-S-bd"/>
</dbReference>
<feature type="domain" description="4Fe-4S ferredoxin-type" evidence="5">
    <location>
        <begin position="112"/>
        <end position="141"/>
    </location>
</feature>
<dbReference type="Pfam" id="PF13187">
    <property type="entry name" value="Fer4_9"/>
    <property type="match status" value="2"/>
</dbReference>
<protein>
    <recommendedName>
        <fullName evidence="5">4Fe-4S ferredoxin-type domain-containing protein</fullName>
    </recommendedName>
</protein>
<evidence type="ECO:0000256" key="4">
    <source>
        <dbReference type="ARBA" id="ARBA00023014"/>
    </source>
</evidence>
<reference evidence="6 7" key="1">
    <citation type="submission" date="2019-08" db="EMBL/GenBank/DDBJ databases">
        <title>Genomic characterization of a novel candidate phylum (ARYD3) from a high temperature, high salinity tertiary oil reservoir in north central Oklahoma, USA.</title>
        <authorList>
            <person name="Youssef N.H."/>
            <person name="Yadav A."/>
            <person name="Elshahed M.S."/>
        </authorList>
    </citation>
    <scope>NUCLEOTIDE SEQUENCE [LARGE SCALE GENOMIC DNA]</scope>
    <source>
        <strain evidence="6">ARYD1</strain>
    </source>
</reference>
<dbReference type="RefSeq" id="WP_303701860.1">
    <property type="nucleotide sequence ID" value="NZ_VSIV01000306.1"/>
</dbReference>
<evidence type="ECO:0000256" key="1">
    <source>
        <dbReference type="ARBA" id="ARBA00022485"/>
    </source>
</evidence>
<dbReference type="Gene3D" id="3.30.70.3270">
    <property type="match status" value="1"/>
</dbReference>
<sequence>ISIDFTKCDYCSQCVEVCPENAIDLYRYENYTFSVSQILFLDDNKKENEYSEIPGVYNTDEKKELFANIGTFQVEQSVNHNSKICQYNGRLDLGCQRCIEACEYKAVHKNSNGIEVDHFACEDCGQCVSACPTGAMQSADVSDENFADLIYEKLLNQEINYRHVIFVQESAAVSFYKNFNNNIDESVLLIVIPNLYILNSFHFLFLLRLGITNVHVFQEIFKESNLHKHIQFTNALSAYAFSGRKLVSSGYNAEFSSEEEAVFTSSFTFPEYKNKRKFLTPIFRDIYEKSENKRVLLQENILNTFGSVVCDEKRCSLCLACLNHCKIGSLMADSSNYTLSHIAANCIQCGICLNVCPEDALELVPGLLLDEEFFQPRVLAQDEPVTCAECGKVFGNKKSLEQVRNKLKSTGRYDDELDLLNYCDKCRVIKQLEVG</sequence>
<evidence type="ECO:0000256" key="3">
    <source>
        <dbReference type="ARBA" id="ARBA00023004"/>
    </source>
</evidence>
<name>A0A5D0MFY8_FLESI</name>
<dbReference type="Pfam" id="PF00037">
    <property type="entry name" value="Fer4"/>
    <property type="match status" value="1"/>
</dbReference>
<feature type="domain" description="4Fe-4S ferredoxin-type" evidence="5">
    <location>
        <begin position="337"/>
        <end position="366"/>
    </location>
</feature>